<dbReference type="AlphaFoldDB" id="A0A117IA92"/>
<protein>
    <submittedName>
        <fullName evidence="8">Dioxygenase</fullName>
    </submittedName>
</protein>
<gene>
    <name evidence="8" type="ORF">RMCC_2983</name>
</gene>
<dbReference type="GO" id="GO:0046872">
    <property type="term" value="F:metal ion binding"/>
    <property type="evidence" value="ECO:0007669"/>
    <property type="project" value="UniProtKB-KW"/>
</dbReference>
<comment type="cofactor">
    <cofactor evidence="1">
        <name>Fe(2+)</name>
        <dbReference type="ChEBI" id="CHEBI:29033"/>
    </cofactor>
</comment>
<keyword evidence="3" id="KW-0479">Metal-binding</keyword>
<dbReference type="SUPFAM" id="SSF51197">
    <property type="entry name" value="Clavaminate synthase-like"/>
    <property type="match status" value="1"/>
</dbReference>
<name>A0A117IA92_MYCCR</name>
<evidence type="ECO:0000256" key="6">
    <source>
        <dbReference type="ARBA" id="ARBA00023004"/>
    </source>
</evidence>
<evidence type="ECO:0000256" key="5">
    <source>
        <dbReference type="ARBA" id="ARBA00023002"/>
    </source>
</evidence>
<dbReference type="Proteomes" id="UP000069443">
    <property type="component" value="Unassembled WGS sequence"/>
</dbReference>
<dbReference type="GO" id="GO:0016706">
    <property type="term" value="F:2-oxoglutarate-dependent dioxygenase activity"/>
    <property type="evidence" value="ECO:0007669"/>
    <property type="project" value="TreeGrafter"/>
</dbReference>
<evidence type="ECO:0000256" key="2">
    <source>
        <dbReference type="ARBA" id="ARBA00005896"/>
    </source>
</evidence>
<proteinExistence type="inferred from homology"/>
<dbReference type="InterPro" id="IPR003819">
    <property type="entry name" value="TauD/TfdA-like"/>
</dbReference>
<dbReference type="STRING" id="228230.RMCC_2983"/>
<dbReference type="Gene3D" id="3.60.130.10">
    <property type="entry name" value="Clavaminate synthase-like"/>
    <property type="match status" value="1"/>
</dbReference>
<evidence type="ECO:0000256" key="4">
    <source>
        <dbReference type="ARBA" id="ARBA00022964"/>
    </source>
</evidence>
<organism evidence="8 9">
    <name type="scientific">Mycolicibacterium canariasense</name>
    <name type="common">Mycobacterium canariasense</name>
    <dbReference type="NCBI Taxonomy" id="228230"/>
    <lineage>
        <taxon>Bacteria</taxon>
        <taxon>Bacillati</taxon>
        <taxon>Actinomycetota</taxon>
        <taxon>Actinomycetes</taxon>
        <taxon>Mycobacteriales</taxon>
        <taxon>Mycobacteriaceae</taxon>
        <taxon>Mycolicibacterium</taxon>
    </lineage>
</organism>
<keyword evidence="4 8" id="KW-0223">Dioxygenase</keyword>
<feature type="domain" description="TauD/TfdA-like" evidence="7">
    <location>
        <begin position="17"/>
        <end position="87"/>
    </location>
</feature>
<dbReference type="GO" id="GO:0005737">
    <property type="term" value="C:cytoplasm"/>
    <property type="evidence" value="ECO:0007669"/>
    <property type="project" value="TreeGrafter"/>
</dbReference>
<evidence type="ECO:0000259" key="7">
    <source>
        <dbReference type="Pfam" id="PF02668"/>
    </source>
</evidence>
<dbReference type="Pfam" id="PF02668">
    <property type="entry name" value="TauD"/>
    <property type="match status" value="1"/>
</dbReference>
<keyword evidence="6" id="KW-0408">Iron</keyword>
<comment type="similarity">
    <text evidence="2">Belongs to the TfdA dioxygenase family.</text>
</comment>
<evidence type="ECO:0000313" key="9">
    <source>
        <dbReference type="Proteomes" id="UP000069443"/>
    </source>
</evidence>
<dbReference type="PANTHER" id="PTHR30468">
    <property type="entry name" value="ALPHA-KETOGLUTARATE-DEPENDENT SULFONATE DIOXYGENASE"/>
    <property type="match status" value="1"/>
</dbReference>
<sequence>MDGVRLSADLDQVSDNNREYRAESVSEYFETGHPVVRVHPETGKRVLLGHFVKRFRGLGTTESATLFALLQARVTKLENTVRWTWTPDVHG</sequence>
<keyword evidence="9" id="KW-1185">Reference proteome</keyword>
<reference evidence="9" key="2">
    <citation type="submission" date="2016-02" db="EMBL/GenBank/DDBJ databases">
        <title>Draft genome sequence of five rapidly growing Mycobacterium species.</title>
        <authorList>
            <person name="Katahira K."/>
            <person name="Gotou Y."/>
            <person name="Iida K."/>
            <person name="Ogura Y."/>
            <person name="Hayashi T."/>
        </authorList>
    </citation>
    <scope>NUCLEOTIDE SEQUENCE [LARGE SCALE GENOMIC DNA]</scope>
    <source>
        <strain evidence="9">JCM15298</strain>
    </source>
</reference>
<reference evidence="9" key="1">
    <citation type="journal article" date="2016" name="Genome Announc.">
        <title>Draft Genome Sequences of Five Rapidly Growing Mycobacterium Species, M. thermoresistibile, M. fortuitum subsp. acetamidolyticum, M. canariasense, M. brisbanense, and M. novocastrense.</title>
        <authorList>
            <person name="Katahira K."/>
            <person name="Ogura Y."/>
            <person name="Gotoh Y."/>
            <person name="Hayashi T."/>
        </authorList>
    </citation>
    <scope>NUCLEOTIDE SEQUENCE [LARGE SCALE GENOMIC DNA]</scope>
    <source>
        <strain evidence="9">JCM15298</strain>
    </source>
</reference>
<evidence type="ECO:0000256" key="1">
    <source>
        <dbReference type="ARBA" id="ARBA00001954"/>
    </source>
</evidence>
<accession>A0A117IA92</accession>
<keyword evidence="5" id="KW-0560">Oxidoreductase</keyword>
<evidence type="ECO:0000313" key="8">
    <source>
        <dbReference type="EMBL" id="GAS96017.1"/>
    </source>
</evidence>
<dbReference type="EMBL" id="BCSY01000046">
    <property type="protein sequence ID" value="GAS96017.1"/>
    <property type="molecule type" value="Genomic_DNA"/>
</dbReference>
<dbReference type="InterPro" id="IPR042098">
    <property type="entry name" value="TauD-like_sf"/>
</dbReference>
<dbReference type="InterPro" id="IPR051323">
    <property type="entry name" value="AtsK-like"/>
</dbReference>
<comment type="caution">
    <text evidence="8">The sequence shown here is derived from an EMBL/GenBank/DDBJ whole genome shotgun (WGS) entry which is preliminary data.</text>
</comment>
<evidence type="ECO:0000256" key="3">
    <source>
        <dbReference type="ARBA" id="ARBA00022723"/>
    </source>
</evidence>
<dbReference type="PANTHER" id="PTHR30468:SF5">
    <property type="entry name" value="ALPHA-KETOGLUTARATE-DEPENDENT SULFATE ESTER DIOXYGENASE"/>
    <property type="match status" value="1"/>
</dbReference>